<organism evidence="5 6">
    <name type="scientific">Lachancea fermentati</name>
    <name type="common">Zygosaccharomyces fermentati</name>
    <dbReference type="NCBI Taxonomy" id="4955"/>
    <lineage>
        <taxon>Eukaryota</taxon>
        <taxon>Fungi</taxon>
        <taxon>Dikarya</taxon>
        <taxon>Ascomycota</taxon>
        <taxon>Saccharomycotina</taxon>
        <taxon>Saccharomycetes</taxon>
        <taxon>Saccharomycetales</taxon>
        <taxon>Saccharomycetaceae</taxon>
        <taxon>Lachancea</taxon>
    </lineage>
</organism>
<dbReference type="Proteomes" id="UP000190831">
    <property type="component" value="Chromosome F"/>
</dbReference>
<dbReference type="InterPro" id="IPR036322">
    <property type="entry name" value="WD40_repeat_dom_sf"/>
</dbReference>
<dbReference type="SUPFAM" id="SSF50978">
    <property type="entry name" value="WD40 repeat-like"/>
    <property type="match status" value="1"/>
</dbReference>
<dbReference type="GO" id="GO:0000127">
    <property type="term" value="C:transcription factor TFIIIC complex"/>
    <property type="evidence" value="ECO:0007669"/>
    <property type="project" value="TreeGrafter"/>
</dbReference>
<protein>
    <submittedName>
        <fullName evidence="5">LAFE_0F03026g1_1</fullName>
    </submittedName>
</protein>
<reference evidence="6" key="1">
    <citation type="submission" date="2016-03" db="EMBL/GenBank/DDBJ databases">
        <authorList>
            <person name="Devillers H."/>
        </authorList>
    </citation>
    <scope>NUCLEOTIDE SEQUENCE [LARGE SCALE GENOMIC DNA]</scope>
</reference>
<dbReference type="OrthoDB" id="4703at2759"/>
<dbReference type="InterPro" id="IPR001680">
    <property type="entry name" value="WD40_rpt"/>
</dbReference>
<dbReference type="InterPro" id="IPR052416">
    <property type="entry name" value="GTF3C_component"/>
</dbReference>
<dbReference type="GO" id="GO:0005634">
    <property type="term" value="C:nucleus"/>
    <property type="evidence" value="ECO:0007669"/>
    <property type="project" value="UniProtKB-SubCell"/>
</dbReference>
<feature type="region of interest" description="Disordered" evidence="4">
    <location>
        <begin position="1"/>
        <end position="144"/>
    </location>
</feature>
<dbReference type="STRING" id="4955.A0A1G4MEC9"/>
<dbReference type="Gene3D" id="2.130.10.10">
    <property type="entry name" value="YVTN repeat-like/Quinoprotein amine dehydrogenase"/>
    <property type="match status" value="1"/>
</dbReference>
<dbReference type="SMART" id="SM00320">
    <property type="entry name" value="WD40"/>
    <property type="match status" value="2"/>
</dbReference>
<dbReference type="PANTHER" id="PTHR15052">
    <property type="entry name" value="RNA POLYMERASE III TRANSCRIPTION INITIATION FACTOR COMPLEX SUBUNIT"/>
    <property type="match status" value="1"/>
</dbReference>
<gene>
    <name evidence="5" type="ORF">LAFE_0F03026G</name>
</gene>
<evidence type="ECO:0000313" key="6">
    <source>
        <dbReference type="Proteomes" id="UP000190831"/>
    </source>
</evidence>
<name>A0A1G4MEC9_LACFM</name>
<evidence type="ECO:0000256" key="4">
    <source>
        <dbReference type="SAM" id="MobiDB-lite"/>
    </source>
</evidence>
<evidence type="ECO:0000256" key="1">
    <source>
        <dbReference type="ARBA" id="ARBA00004123"/>
    </source>
</evidence>
<accession>A0A1G4MEC9</accession>
<dbReference type="PANTHER" id="PTHR15052:SF2">
    <property type="entry name" value="GENERAL TRANSCRIPTION FACTOR 3C POLYPEPTIDE 2"/>
    <property type="match status" value="1"/>
</dbReference>
<evidence type="ECO:0000313" key="5">
    <source>
        <dbReference type="EMBL" id="SCW02283.1"/>
    </source>
</evidence>
<feature type="compositionally biased region" description="Basic residues" evidence="4">
    <location>
        <begin position="46"/>
        <end position="55"/>
    </location>
</feature>
<keyword evidence="6" id="KW-1185">Reference proteome</keyword>
<comment type="subcellular location">
    <subcellularLocation>
        <location evidence="1">Nucleus</location>
    </subcellularLocation>
</comment>
<dbReference type="AlphaFoldDB" id="A0A1G4MEC9"/>
<dbReference type="InterPro" id="IPR015943">
    <property type="entry name" value="WD40/YVTN_repeat-like_dom_sf"/>
</dbReference>
<keyword evidence="2" id="KW-0804">Transcription</keyword>
<dbReference type="GO" id="GO:0006383">
    <property type="term" value="P:transcription by RNA polymerase III"/>
    <property type="evidence" value="ECO:0007669"/>
    <property type="project" value="TreeGrafter"/>
</dbReference>
<proteinExistence type="predicted"/>
<dbReference type="OMA" id="RLWKWDY"/>
<dbReference type="EMBL" id="LT598490">
    <property type="protein sequence ID" value="SCW02283.1"/>
    <property type="molecule type" value="Genomic_DNA"/>
</dbReference>
<evidence type="ECO:0000256" key="2">
    <source>
        <dbReference type="ARBA" id="ARBA00023163"/>
    </source>
</evidence>
<evidence type="ECO:0000256" key="3">
    <source>
        <dbReference type="ARBA" id="ARBA00023242"/>
    </source>
</evidence>
<feature type="compositionally biased region" description="Basic residues" evidence="4">
    <location>
        <begin position="115"/>
        <end position="131"/>
    </location>
</feature>
<sequence length="664" mass="74876">MAKDGRASKSKASSGQRKTLDAFLTPKKTSPEESAASLAVLNAKYARARPKRSASKKASQAFADMIDPSVVQVDDEDDDFDPAKEVEIEDDDMLEYQVTVEDSDIVEQDPNRKSSSPKKAKAVGKRGRKRKNATEYDEDAKSTFPTSKLDNKRRIIRGLKDLTSARDKIERIYGLNEEKLLGLAKVKESFEVGPFNFPLENIQTDSQYYVDFDPIFSKEDVSSALALNHSQYNVIQESEFNELFAKRPSELRIVISDFETHLHTDEKLEFPTLPCGKRTGLVYNTGALVTDMAWLNTMEGDDSYLAISMSQYLDDPINPHLQLFSKEEHISCITIFRFSPNTLSFEKYHTIVHNFGETWNLKWHEGYKTESDLGLLGAVCQDGSVKFFKVEKCHSYEIRMYENASITISIPQSLISCFDFCSPTSIVCGFKNGNVAEFELGSNIPSYYYKIHDSYIISVVTAYSNYEDTVINTVSVDGYISAFNQKDVRTTKCIVGRARGGNNIPVVYCPQVYSVAHSDGVNSVKAYPPRAIFASHQICQHENTVSSLAASRRHPFLLSGSADGTLIINNLARRFLTGIKNNTNVYKYLKLWKWDYSPTEDKYWLDPNYEVFNFSVNEVSKARIDPHGVNISCVKWNEKARTGKLYAFVNNAGLLVIEELGKSD</sequence>
<keyword evidence="3" id="KW-0539">Nucleus</keyword>